<proteinExistence type="predicted"/>
<dbReference type="SUPFAM" id="SSF51905">
    <property type="entry name" value="FAD/NAD(P)-binding domain"/>
    <property type="match status" value="1"/>
</dbReference>
<sequence>MIIGGGMAGASAAYWLAADRHVTILEAEPHCGMHTTGRSAALFIEGYGNAAIRAFTRASRPFFVAPPNGFCEAPLLSPRGCLVIGSPDSQETLKAQFAEVGSESAVPMEWLDPAQVRAAIPVLRDDYQTSGFIDHAAMDMDVDAMHQGFLRGARRAGAAVVTNARVVEIDRKDGVWTVTTTAGAFSATVLVNAAGAWADRIATLAGAAPLGLVPKRRTALLVEPPPGVDIAAWPAVTDVDEQFYFKPSSGMLLLSPADETPSEPCDAQPDEMDIAIAVDRVQGAADIPVRHISRSWAGLRSFFPDKTPAVGWDAKTEGFFWLAGQGGYGIQTAPALGQTAAALLTGGHLPARFHDTGADAALLSPERFIDP</sequence>
<dbReference type="PANTHER" id="PTHR13847:SF287">
    <property type="entry name" value="FAD-DEPENDENT OXIDOREDUCTASE DOMAIN-CONTAINING PROTEIN 1"/>
    <property type="match status" value="1"/>
</dbReference>
<name>A0ABU5A8W4_9HYPH</name>
<dbReference type="EMBL" id="JAVIIQ010000011">
    <property type="protein sequence ID" value="MDX8534156.1"/>
    <property type="molecule type" value="Genomic_DNA"/>
</dbReference>
<comment type="caution">
    <text evidence="3">The sequence shown here is derived from an EMBL/GenBank/DDBJ whole genome shotgun (WGS) entry which is preliminary data.</text>
</comment>
<reference evidence="3 4" key="1">
    <citation type="submission" date="2023-08" db="EMBL/GenBank/DDBJ databases">
        <title>Implementing the SeqCode for naming new Mesorhizobium species isolated from Vachellia karroo root nodules.</title>
        <authorList>
            <person name="Van Lill M."/>
        </authorList>
    </citation>
    <scope>NUCLEOTIDE SEQUENCE [LARGE SCALE GENOMIC DNA]</scope>
    <source>
        <strain evidence="3 4">VK25D</strain>
    </source>
</reference>
<dbReference type="RefSeq" id="WP_320251515.1">
    <property type="nucleotide sequence ID" value="NZ_JAVIIQ010000011.1"/>
</dbReference>
<dbReference type="GO" id="GO:0016491">
    <property type="term" value="F:oxidoreductase activity"/>
    <property type="evidence" value="ECO:0007669"/>
    <property type="project" value="UniProtKB-KW"/>
</dbReference>
<dbReference type="Gene3D" id="3.50.50.60">
    <property type="entry name" value="FAD/NAD(P)-binding domain"/>
    <property type="match status" value="1"/>
</dbReference>
<gene>
    <name evidence="3" type="ORF">RFM42_24400</name>
</gene>
<feature type="domain" description="FAD dependent oxidoreductase" evidence="2">
    <location>
        <begin position="2"/>
        <end position="343"/>
    </location>
</feature>
<evidence type="ECO:0000313" key="4">
    <source>
        <dbReference type="Proteomes" id="UP001285154"/>
    </source>
</evidence>
<keyword evidence="1 3" id="KW-0560">Oxidoreductase</keyword>
<dbReference type="InterPro" id="IPR036188">
    <property type="entry name" value="FAD/NAD-bd_sf"/>
</dbReference>
<organism evidence="3 4">
    <name type="scientific">Mesorhizobium vachelliae</name>
    <dbReference type="NCBI Taxonomy" id="3072309"/>
    <lineage>
        <taxon>Bacteria</taxon>
        <taxon>Pseudomonadati</taxon>
        <taxon>Pseudomonadota</taxon>
        <taxon>Alphaproteobacteria</taxon>
        <taxon>Hyphomicrobiales</taxon>
        <taxon>Phyllobacteriaceae</taxon>
        <taxon>Mesorhizobium</taxon>
    </lineage>
</organism>
<dbReference type="Pfam" id="PF01266">
    <property type="entry name" value="DAO"/>
    <property type="match status" value="1"/>
</dbReference>
<evidence type="ECO:0000259" key="2">
    <source>
        <dbReference type="Pfam" id="PF01266"/>
    </source>
</evidence>
<evidence type="ECO:0000256" key="1">
    <source>
        <dbReference type="ARBA" id="ARBA00023002"/>
    </source>
</evidence>
<dbReference type="InterPro" id="IPR006076">
    <property type="entry name" value="FAD-dep_OxRdtase"/>
</dbReference>
<protein>
    <submittedName>
        <fullName evidence="3">FAD-binding oxidoreductase</fullName>
        <ecNumber evidence="3">1.-.-.-</ecNumber>
    </submittedName>
</protein>
<dbReference type="EC" id="1.-.-.-" evidence="3"/>
<keyword evidence="4" id="KW-1185">Reference proteome</keyword>
<dbReference type="Gene3D" id="3.30.9.10">
    <property type="entry name" value="D-Amino Acid Oxidase, subunit A, domain 2"/>
    <property type="match status" value="1"/>
</dbReference>
<dbReference type="PANTHER" id="PTHR13847">
    <property type="entry name" value="SARCOSINE DEHYDROGENASE-RELATED"/>
    <property type="match status" value="1"/>
</dbReference>
<evidence type="ECO:0000313" key="3">
    <source>
        <dbReference type="EMBL" id="MDX8534156.1"/>
    </source>
</evidence>
<accession>A0ABU5A8W4</accession>
<dbReference type="Proteomes" id="UP001285154">
    <property type="component" value="Unassembled WGS sequence"/>
</dbReference>